<reference evidence="10" key="1">
    <citation type="journal article" date="2016" name="ISME J.">
        <title>Functional metagenomic screen reveals new and diverse microbial rhodopsins.</title>
        <authorList>
            <person name="Pushkarev A."/>
            <person name="Beja O."/>
        </authorList>
    </citation>
    <scope>NUCLEOTIDE SEQUENCE</scope>
</reference>
<comment type="catalytic activity">
    <reaction evidence="6 8">
        <text>(sulfur carrier)-H + L-cysteine = (sulfur carrier)-SH + L-alanine</text>
        <dbReference type="Rhea" id="RHEA:43892"/>
        <dbReference type="Rhea" id="RHEA-COMP:14737"/>
        <dbReference type="Rhea" id="RHEA-COMP:14739"/>
        <dbReference type="ChEBI" id="CHEBI:29917"/>
        <dbReference type="ChEBI" id="CHEBI:35235"/>
        <dbReference type="ChEBI" id="CHEBI:57972"/>
        <dbReference type="ChEBI" id="CHEBI:64428"/>
        <dbReference type="EC" id="2.8.1.7"/>
    </reaction>
</comment>
<evidence type="ECO:0000256" key="6">
    <source>
        <dbReference type="ARBA" id="ARBA00050776"/>
    </source>
</evidence>
<accession>A0A0U2W8U9</accession>
<protein>
    <recommendedName>
        <fullName evidence="3 8">Cysteine desulfurase</fullName>
        <ecNumber evidence="3 8">2.8.1.7</ecNumber>
    </recommendedName>
</protein>
<dbReference type="SUPFAM" id="SSF53383">
    <property type="entry name" value="PLP-dependent transferases"/>
    <property type="match status" value="1"/>
</dbReference>
<dbReference type="AlphaFoldDB" id="A0A0U2W8U9"/>
<sequence>MIKVIDLKKDFPIFDREINGKRLTYLDSGATSQKPNSVINEMTNVYTNMNANVHRGTYVLSSETTAKYEEVRNKLKNFINAYSSDEIIFAKGCTEGFNFLANSICKDLNAGDEIILSEIEHHANIIPWQMAAAKYNLKINYVNVSESFELDFDHLESLLNKNTKVVSIVGESNISGMLPDIKKINSLVKDKTDAVYIVDGAQLVPHRKIDVQDLGIDFLCVSGHKMLGPTGIGVVWGRKELLENLDPVYGGGDMIEEVFYDTATWAPIPHKFEAGTPPYVEAIGLGAAVDYLSNLDMNNVQKHSDDLREYAKNKLGSIDGLNIIHTNSKLAGCTFAMSVDGVHATDVSLMLDTFGVAVRAGHHCVQPFHRKLNLDSTFRATGYIYNNEEDFDILYNAIEESIKLLT</sequence>
<dbReference type="EMBL" id="KT201089">
    <property type="protein sequence ID" value="ALS56184.1"/>
    <property type="molecule type" value="Genomic_DNA"/>
</dbReference>
<dbReference type="PANTHER" id="PTHR43586">
    <property type="entry name" value="CYSTEINE DESULFURASE"/>
    <property type="match status" value="1"/>
</dbReference>
<evidence type="ECO:0000256" key="3">
    <source>
        <dbReference type="ARBA" id="ARBA00012239"/>
    </source>
</evidence>
<dbReference type="PANTHER" id="PTHR43586:SF8">
    <property type="entry name" value="CYSTEINE DESULFURASE 1, CHLOROPLASTIC"/>
    <property type="match status" value="1"/>
</dbReference>
<organism evidence="10">
    <name type="scientific">uncultured bacterium EIL26B11</name>
    <dbReference type="NCBI Taxonomy" id="1768201"/>
    <lineage>
        <taxon>Bacteria</taxon>
        <taxon>environmental samples</taxon>
    </lineage>
</organism>
<dbReference type="InterPro" id="IPR010970">
    <property type="entry name" value="Cys_dSase_SufS"/>
</dbReference>
<evidence type="ECO:0000313" key="10">
    <source>
        <dbReference type="EMBL" id="ALS56184.1"/>
    </source>
</evidence>
<evidence type="ECO:0000256" key="2">
    <source>
        <dbReference type="ARBA" id="ARBA00010447"/>
    </source>
</evidence>
<evidence type="ECO:0000259" key="9">
    <source>
        <dbReference type="Pfam" id="PF00266"/>
    </source>
</evidence>
<dbReference type="InterPro" id="IPR020578">
    <property type="entry name" value="Aminotrans_V_PyrdxlP_BS"/>
</dbReference>
<dbReference type="Gene3D" id="3.90.1150.10">
    <property type="entry name" value="Aspartate Aminotransferase, domain 1"/>
    <property type="match status" value="1"/>
</dbReference>
<dbReference type="GO" id="GO:0030170">
    <property type="term" value="F:pyridoxal phosphate binding"/>
    <property type="evidence" value="ECO:0007669"/>
    <property type="project" value="UniProtKB-UniRule"/>
</dbReference>
<dbReference type="Pfam" id="PF00266">
    <property type="entry name" value="Aminotran_5"/>
    <property type="match status" value="1"/>
</dbReference>
<name>A0A0U2W8U9_9BACT</name>
<keyword evidence="5 8" id="KW-0663">Pyridoxal phosphate</keyword>
<dbReference type="InterPro" id="IPR015424">
    <property type="entry name" value="PyrdxlP-dep_Trfase"/>
</dbReference>
<dbReference type="CDD" id="cd06453">
    <property type="entry name" value="SufS_like"/>
    <property type="match status" value="1"/>
</dbReference>
<evidence type="ECO:0000256" key="1">
    <source>
        <dbReference type="ARBA" id="ARBA00001933"/>
    </source>
</evidence>
<evidence type="ECO:0000256" key="8">
    <source>
        <dbReference type="RuleBase" id="RU004506"/>
    </source>
</evidence>
<dbReference type="EC" id="2.8.1.7" evidence="3 8"/>
<evidence type="ECO:0000256" key="5">
    <source>
        <dbReference type="ARBA" id="ARBA00022898"/>
    </source>
</evidence>
<proteinExistence type="inferred from homology"/>
<dbReference type="InterPro" id="IPR000192">
    <property type="entry name" value="Aminotrans_V_dom"/>
</dbReference>
<comment type="similarity">
    <text evidence="2 8">Belongs to the class-V pyridoxal-phosphate-dependent aminotransferase family. Csd subfamily.</text>
</comment>
<comment type="function">
    <text evidence="8">Catalyzes the removal of elemental sulfur and selenium atoms from L-cysteine, L-cystine, L-selenocysteine, and L-selenocystine to produce L-alanine.</text>
</comment>
<dbReference type="GO" id="GO:0006534">
    <property type="term" value="P:cysteine metabolic process"/>
    <property type="evidence" value="ECO:0007669"/>
    <property type="project" value="UniProtKB-UniRule"/>
</dbReference>
<evidence type="ECO:0000256" key="7">
    <source>
        <dbReference type="RuleBase" id="RU004504"/>
    </source>
</evidence>
<dbReference type="NCBIfam" id="TIGR01979">
    <property type="entry name" value="sufS"/>
    <property type="match status" value="1"/>
</dbReference>
<dbReference type="GO" id="GO:0031071">
    <property type="term" value="F:cysteine desulfurase activity"/>
    <property type="evidence" value="ECO:0007669"/>
    <property type="project" value="UniProtKB-UniRule"/>
</dbReference>
<comment type="cofactor">
    <cofactor evidence="1 7">
        <name>pyridoxal 5'-phosphate</name>
        <dbReference type="ChEBI" id="CHEBI:597326"/>
    </cofactor>
</comment>
<feature type="domain" description="Aminotransferase class V" evidence="9">
    <location>
        <begin position="24"/>
        <end position="394"/>
    </location>
</feature>
<dbReference type="Gene3D" id="3.40.640.10">
    <property type="entry name" value="Type I PLP-dependent aspartate aminotransferase-like (Major domain)"/>
    <property type="match status" value="1"/>
</dbReference>
<dbReference type="InterPro" id="IPR015421">
    <property type="entry name" value="PyrdxlP-dep_Trfase_major"/>
</dbReference>
<evidence type="ECO:0000256" key="4">
    <source>
        <dbReference type="ARBA" id="ARBA00022679"/>
    </source>
</evidence>
<keyword evidence="4 8" id="KW-0808">Transferase</keyword>
<dbReference type="PROSITE" id="PS00595">
    <property type="entry name" value="AA_TRANSFER_CLASS_5"/>
    <property type="match status" value="1"/>
</dbReference>
<dbReference type="InterPro" id="IPR015422">
    <property type="entry name" value="PyrdxlP-dep_Trfase_small"/>
</dbReference>